<dbReference type="Proteomes" id="UP000247702">
    <property type="component" value="Unassembled WGS sequence"/>
</dbReference>
<sequence>MPYVEVKTNVKVQDHKQFIRELSSYAANALNKPMTYICVSLQDNLSMAFNDSDEPAYIVEVKSIGLDSTTNKNISKELSKILEKELKASSDRGYIFFHDSARANVGWNGNTFE</sequence>
<evidence type="ECO:0000256" key="2">
    <source>
        <dbReference type="ARBA" id="ARBA00005851"/>
    </source>
</evidence>
<evidence type="ECO:0000256" key="6">
    <source>
        <dbReference type="ARBA" id="ARBA00036735"/>
    </source>
</evidence>
<comment type="similarity">
    <text evidence="2">Belongs to the MIF family.</text>
</comment>
<dbReference type="InterPro" id="IPR001398">
    <property type="entry name" value="Macrophage_inhib_fac"/>
</dbReference>
<evidence type="ECO:0000313" key="14">
    <source>
        <dbReference type="EMBL" id="GES92338.1"/>
    </source>
</evidence>
<dbReference type="GO" id="GO:0050178">
    <property type="term" value="F:phenylpyruvate tautomerase activity"/>
    <property type="evidence" value="ECO:0007669"/>
    <property type="project" value="UniProtKB-EC"/>
</dbReference>
<dbReference type="Pfam" id="PF01187">
    <property type="entry name" value="MIF"/>
    <property type="match status" value="1"/>
</dbReference>
<evidence type="ECO:0000256" key="11">
    <source>
        <dbReference type="ARBA" id="ARBA00041912"/>
    </source>
</evidence>
<dbReference type="SUPFAM" id="SSF55331">
    <property type="entry name" value="Tautomerase/MIF"/>
    <property type="match status" value="1"/>
</dbReference>
<gene>
    <name evidence="14" type="ORF">RCL2_001912200</name>
    <name evidence="13" type="ORF">RclHR1_00300012</name>
</gene>
<dbReference type="OrthoDB" id="255819at2759"/>
<dbReference type="STRING" id="94130.A0A2Z6R5P2"/>
<keyword evidence="5" id="KW-0413">Isomerase</keyword>
<dbReference type="AlphaFoldDB" id="A0A2Z6R5P2"/>
<comment type="subcellular location">
    <subcellularLocation>
        <location evidence="1">Secreted</location>
    </subcellularLocation>
</comment>
<protein>
    <recommendedName>
        <fullName evidence="12">L-dopachrome isomerase</fullName>
        <ecNumber evidence="9">5.3.2.1</ecNumber>
        <ecNumber evidence="8">5.3.3.12</ecNumber>
    </recommendedName>
    <alternativeName>
        <fullName evidence="10">L-dopachrome tautomerase</fullName>
    </alternativeName>
    <alternativeName>
        <fullName evidence="11">Phenylpyruvate tautomerase</fullName>
    </alternativeName>
</protein>
<evidence type="ECO:0000256" key="3">
    <source>
        <dbReference type="ARBA" id="ARBA00022514"/>
    </source>
</evidence>
<name>A0A2Z6R5P2_9GLOM</name>
<dbReference type="PANTHER" id="PTHR11954:SF6">
    <property type="entry name" value="MACROPHAGE MIGRATION INHIBITORY FACTOR"/>
    <property type="match status" value="1"/>
</dbReference>
<reference evidence="13 15" key="1">
    <citation type="submission" date="2017-11" db="EMBL/GenBank/DDBJ databases">
        <title>The genome of Rhizophagus clarus HR1 reveals common genetic basis of auxotrophy among arbuscular mycorrhizal fungi.</title>
        <authorList>
            <person name="Kobayashi Y."/>
        </authorList>
    </citation>
    <scope>NUCLEOTIDE SEQUENCE [LARGE SCALE GENOMIC DNA]</scope>
    <source>
        <strain evidence="13 15">HR1</strain>
    </source>
</reference>
<evidence type="ECO:0000256" key="8">
    <source>
        <dbReference type="ARBA" id="ARBA00038932"/>
    </source>
</evidence>
<comment type="catalytic activity">
    <reaction evidence="6">
        <text>3-phenylpyruvate = enol-phenylpyruvate</text>
        <dbReference type="Rhea" id="RHEA:17097"/>
        <dbReference type="ChEBI" id="CHEBI:16815"/>
        <dbReference type="ChEBI" id="CHEBI:18005"/>
        <dbReference type="EC" id="5.3.2.1"/>
    </reaction>
</comment>
<organism evidence="13 15">
    <name type="scientific">Rhizophagus clarus</name>
    <dbReference type="NCBI Taxonomy" id="94130"/>
    <lineage>
        <taxon>Eukaryota</taxon>
        <taxon>Fungi</taxon>
        <taxon>Fungi incertae sedis</taxon>
        <taxon>Mucoromycota</taxon>
        <taxon>Glomeromycotina</taxon>
        <taxon>Glomeromycetes</taxon>
        <taxon>Glomerales</taxon>
        <taxon>Glomeraceae</taxon>
        <taxon>Rhizophagus</taxon>
    </lineage>
</organism>
<dbReference type="EMBL" id="BLAL01000215">
    <property type="protein sequence ID" value="GES92338.1"/>
    <property type="molecule type" value="Genomic_DNA"/>
</dbReference>
<evidence type="ECO:0000256" key="7">
    <source>
        <dbReference type="ARBA" id="ARBA00036823"/>
    </source>
</evidence>
<proteinExistence type="inferred from homology"/>
<evidence type="ECO:0000256" key="12">
    <source>
        <dbReference type="ARBA" id="ARBA00042730"/>
    </source>
</evidence>
<evidence type="ECO:0000256" key="4">
    <source>
        <dbReference type="ARBA" id="ARBA00022525"/>
    </source>
</evidence>
<dbReference type="PANTHER" id="PTHR11954">
    <property type="entry name" value="D-DOPACHROME DECARBOXYLASE"/>
    <property type="match status" value="1"/>
</dbReference>
<dbReference type="GO" id="GO:0004167">
    <property type="term" value="F:dopachrome isomerase activity"/>
    <property type="evidence" value="ECO:0007669"/>
    <property type="project" value="UniProtKB-EC"/>
</dbReference>
<reference evidence="14" key="2">
    <citation type="submission" date="2019-10" db="EMBL/GenBank/DDBJ databases">
        <title>Conservation and host-specific expression of non-tandemly repeated heterogenous ribosome RNA gene in arbuscular mycorrhizal fungi.</title>
        <authorList>
            <person name="Maeda T."/>
            <person name="Kobayashi Y."/>
            <person name="Nakagawa T."/>
            <person name="Ezawa T."/>
            <person name="Yamaguchi K."/>
            <person name="Bino T."/>
            <person name="Nishimoto Y."/>
            <person name="Shigenobu S."/>
            <person name="Kawaguchi M."/>
        </authorList>
    </citation>
    <scope>NUCLEOTIDE SEQUENCE</scope>
    <source>
        <strain evidence="14">HR1</strain>
    </source>
</reference>
<dbReference type="GO" id="GO:0005615">
    <property type="term" value="C:extracellular space"/>
    <property type="evidence" value="ECO:0007669"/>
    <property type="project" value="UniProtKB-KW"/>
</dbReference>
<evidence type="ECO:0000256" key="9">
    <source>
        <dbReference type="ARBA" id="ARBA00039086"/>
    </source>
</evidence>
<dbReference type="Proteomes" id="UP000615446">
    <property type="component" value="Unassembled WGS sequence"/>
</dbReference>
<comment type="catalytic activity">
    <reaction evidence="7">
        <text>L-dopachrome = 5,6-dihydroxyindole-2-carboxylate</text>
        <dbReference type="Rhea" id="RHEA:13041"/>
        <dbReference type="ChEBI" id="CHEBI:16875"/>
        <dbReference type="ChEBI" id="CHEBI:57509"/>
        <dbReference type="EC" id="5.3.3.12"/>
    </reaction>
</comment>
<evidence type="ECO:0000256" key="1">
    <source>
        <dbReference type="ARBA" id="ARBA00004613"/>
    </source>
</evidence>
<accession>A0A2Z6R5P2</accession>
<dbReference type="Gene3D" id="3.30.429.10">
    <property type="entry name" value="Macrophage Migration Inhibitory Factor"/>
    <property type="match status" value="1"/>
</dbReference>
<keyword evidence="15" id="KW-1185">Reference proteome</keyword>
<evidence type="ECO:0000256" key="5">
    <source>
        <dbReference type="ARBA" id="ARBA00023235"/>
    </source>
</evidence>
<evidence type="ECO:0000313" key="13">
    <source>
        <dbReference type="EMBL" id="GBB97533.1"/>
    </source>
</evidence>
<comment type="caution">
    <text evidence="13">The sequence shown here is derived from an EMBL/GenBank/DDBJ whole genome shotgun (WGS) entry which is preliminary data.</text>
</comment>
<dbReference type="EC" id="5.3.2.1" evidence="9"/>
<keyword evidence="4" id="KW-0964">Secreted</keyword>
<evidence type="ECO:0000256" key="10">
    <source>
        <dbReference type="ARBA" id="ARBA00041631"/>
    </source>
</evidence>
<dbReference type="EC" id="5.3.3.12" evidence="8"/>
<evidence type="ECO:0000313" key="15">
    <source>
        <dbReference type="Proteomes" id="UP000247702"/>
    </source>
</evidence>
<dbReference type="EMBL" id="BEXD01002224">
    <property type="protein sequence ID" value="GBB97533.1"/>
    <property type="molecule type" value="Genomic_DNA"/>
</dbReference>
<dbReference type="InterPro" id="IPR014347">
    <property type="entry name" value="Tautomerase/MIF_sf"/>
</dbReference>
<keyword evidence="3" id="KW-0202">Cytokine</keyword>